<reference evidence="9" key="1">
    <citation type="submission" date="2022-08" db="EMBL/GenBank/DDBJ databases">
        <title>Novel sulphate-reducing endosymbionts in the free-living metamonad Anaeramoeba.</title>
        <authorList>
            <person name="Jerlstrom-Hultqvist J."/>
            <person name="Cepicka I."/>
            <person name="Gallot-Lavallee L."/>
            <person name="Salas-Leiva D."/>
            <person name="Curtis B.A."/>
            <person name="Zahonova K."/>
            <person name="Pipaliya S."/>
            <person name="Dacks J."/>
            <person name="Roger A.J."/>
        </authorList>
    </citation>
    <scope>NUCLEOTIDE SEQUENCE</scope>
    <source>
        <strain evidence="9">Busselton2</strain>
    </source>
</reference>
<dbReference type="PROSITE" id="PS50002">
    <property type="entry name" value="SH3"/>
    <property type="match status" value="2"/>
</dbReference>
<keyword evidence="4" id="KW-0175">Coiled coil</keyword>
<dbReference type="SUPFAM" id="SSF48350">
    <property type="entry name" value="GTPase activation domain, GAP"/>
    <property type="match status" value="1"/>
</dbReference>
<feature type="coiled-coil region" evidence="4">
    <location>
        <begin position="488"/>
        <end position="529"/>
    </location>
</feature>
<dbReference type="InterPro" id="IPR011993">
    <property type="entry name" value="PH-like_dom_sf"/>
</dbReference>
<dbReference type="SUPFAM" id="SSF50729">
    <property type="entry name" value="PH domain-like"/>
    <property type="match status" value="4"/>
</dbReference>
<dbReference type="InterPro" id="IPR001936">
    <property type="entry name" value="RasGAP_dom"/>
</dbReference>
<comment type="caution">
    <text evidence="9">The sequence shown here is derived from an EMBL/GenBank/DDBJ whole genome shotgun (WGS) entry which is preliminary data.</text>
</comment>
<feature type="compositionally biased region" description="Low complexity" evidence="5">
    <location>
        <begin position="1803"/>
        <end position="1820"/>
    </location>
</feature>
<sequence>MNNQRRKFQKRKVLKSVKYNSERLNLEFSRMNKYLYDQIKKQTKQKRKKQIQTYKITPVGLNLFVPHQKSGWLYKMGKGNSRWKKRWVVLGEGFLKYYKTESTDSGTVPLGIASLSQIIGVVDLSKIWEKPNTLSVVLGDRMHVLRSDCEKECQDWVTILKISLALNTIIRRKVRKEDQELIRLLLLSLDRLETRLGFEKTKILNSISKFGNSRLKTKKSKTYQAKMKINKGSLQQIGEWRKILIMKLWILCSKQLNTFTSTYIVTHEEKINQKKVNISLGKSLKQQNWLKLKEYDIIRVYDENDPDMMIGECRDFAGLVSSDGLSKLVVADNYQIVDYIYEDFEINFKKNSNETNITTTTTNNNDKYGFGEFYQYYKCKMMSYFTRASEKTNVYKEHKPELFLLINYHFFNLSSKPSSETNLCFKVDNIESIINSEAKVNKQYSFEIKTKQQNSLFLTSFNKTTFNKWFDTIQNLINLIKLKEPVELNRKENEINKINNLIELFEKKLQLLQTKINEINKRVETNSENLQPMTFITGSNRKKNEYIHDPLNLLLNKVLLLNFKISEMNYLKNKLLSFQARLIYPMMDDDEEIVYTIQSNEKNPNNKEELSFQKRQWFILLKQINEKYFKVENDQTIGIIPQSKLQIIKLANYNDIFITDQKNDQSQNDNEPNQFDQQNNNILGTSNNTTMIDNNNQKKKNKIKLNIQNIKNPIKNKKNQNQSKNKNKNKNDRKINENKSSLKKFQNINNKKFEINSKIINNQFSEKFNNNLKKNELNSDSILTITNINKQIALGLLEEVEIAKNNGTAYPIEKKGFLYFEEKGEKMIKCWGVIICWSLFFYESPTSLQPIVAYNLKNVISLKKIESTKHQGKYQQFLIKFKRGNNLILATLEYSELVSWFSIVKTITTFNSLLLPPKIDDNKESINAKYYNLIEWIKIQLKEKIENQIKLEKFLEKNSNDQISTRRDPKELLKLFKNTSNLLNYWKNYFLAKVCRINIENMNDNRIRALTNKKSMTNNYRSDLYNYLDFQKFQWLIVLKKPEGGILKAQLKNRRGLVKENDVDIIKPLPYNESINNIKYKLENDDILSLSKKEKNRFNYKQLLDSIFKDKIKDFNQNKSNEENHNKMKNGFIKELPLFMQGTILKESKPGNNKWEIKTLLIYHWDLMIFNQNNKCELILNLQSIKSIERNESKEFEYSFFLEFLESSYLFLVENEMELKKWTNTFKIAVTVTFLIKPLDQQKPNDIKPKYLSLIKWLENEIANESILFANLNLSFNNNEIIESQDENANQNFKNRTKLCQDWMKYLKNWREFIINRYCRLMIKPNDDERIRVFCLESYQAENKNELSFFEDDLLLLLENNGTNWKVERKINNNGQSQIGYIPANKVQIADPKRGIDETILFTKERKSSFYSHSNSNRKNSNKEKDKIKNSFNGGNEDNMNQKIKIINRLENINLNLKPKKMTNKIAKNCLEIWDLFPENKLNFPIYLSNYIYGYSYNSKFRSKSSIKWAVLRGWLLLIYKNDQEQDLLYINDLRSIKSIKKNIIESSKGNSNKNMNKNNNGQYEIILITKDSIKKFYFKVKLNFDKWFSFLKILKNFVSVLSKNFTLSVTLKNKELKINKLLSNFRWIRNEILLEKQEISSNENLFQFYKEYNDVTSITELKQTLNKNKFKINHLKIWRKRITMKIAQISFNNINTDNNKIFALGFVYKKKIINDQSSSNQYKKGKLLNVINYDWLYLLEPIDKNNDLIKCRKIENQNQNQTGYCNVKNLLIIYPFQLSQQFFIKFDAQIFGNNNENINNINFNSNQNSNSYSGKTNNDNENENENENENFFDDDNINENNNNSGSINIDNPPIFQKNELYYLAKSKISNKWKLKFVKLKGYNLIISSSTNYNKNNNKSSKVINLYQNFKFATLSSNLVPFKSSLPNKYISNVFQIVLSDINKSIIFATSDIKNKFNWINSFKLLEKYYQFQRPVYKKDYNPQMDELLSFSLLSSIKQSYQNESNIKQKLRNKSNSTQKIRQDSLMFNELENEIKQNNELLTSLKDWKKKILSRLLSLSYNKDKDYNNENNSNIINNSNSNSNNTTDNNSSVKVQEKGYINTSIKNNRNEILIKEGSWVDIINNKNMNKKIKIKYNSKIYQIEEENIEIIQPVERKGFIIDNEENSDLDSDSDSDSDSNSETGNEKLARKKKIIFKKDKIEKIDNLLFFGKEFQFTLAFSRIINISDLEIYSRSLISIFEKKHKNKYLFEPVIKDEVERTLNETTLFRGNCMTSKMMNVYTKLSGLKFLSNILKKDIEEIIEGKQSLEIDINKIKVDNNNNNDNDNDNNDNNNDDNDKNKIIQENFNRLSKFVEQIIESILKSPLAFPLVLRNLCWKLSEITSTKFPNSKYIVVAGFIFLRFICPAIVVPEKYGITKLIPHPQNRRDLVLVSKIIQNIANGTTFKSENMKILNPIVNKYIPKIKLFMDTLIEPCYLCKNLQNQDLLIIGKKDNKLIVCDGKSLSSNFYTILVNNLIMGTRSFDYIEEYFDVQDEQLFLCYEKVFKLLSITNYKEKLFQHFKQNSQITQLLNELYKN</sequence>
<feature type="compositionally biased region" description="Acidic residues" evidence="5">
    <location>
        <begin position="1821"/>
        <end position="1838"/>
    </location>
</feature>
<evidence type="ECO:0000256" key="1">
    <source>
        <dbReference type="ARBA" id="ARBA00022443"/>
    </source>
</evidence>
<gene>
    <name evidence="9" type="ORF">M0812_10442</name>
</gene>
<dbReference type="InterPro" id="IPR008936">
    <property type="entry name" value="Rho_GTPase_activation_prot"/>
</dbReference>
<feature type="compositionally biased region" description="Acidic residues" evidence="5">
    <location>
        <begin position="2164"/>
        <end position="2179"/>
    </location>
</feature>
<dbReference type="SMART" id="SM00233">
    <property type="entry name" value="PH"/>
    <property type="match status" value="5"/>
</dbReference>
<accession>A0AAV7ZVX3</accession>
<feature type="domain" description="PH" evidence="7">
    <location>
        <begin position="1854"/>
        <end position="1968"/>
    </location>
</feature>
<dbReference type="SUPFAM" id="SSF50044">
    <property type="entry name" value="SH3-domain"/>
    <property type="match status" value="2"/>
</dbReference>
<feature type="domain" description="SH3" evidence="6">
    <location>
        <begin position="1328"/>
        <end position="1392"/>
    </location>
</feature>
<dbReference type="Gene3D" id="2.30.30.40">
    <property type="entry name" value="SH3 Domains"/>
    <property type="match status" value="1"/>
</dbReference>
<feature type="compositionally biased region" description="Polar residues" evidence="5">
    <location>
        <begin position="664"/>
        <end position="693"/>
    </location>
</feature>
<evidence type="ECO:0000256" key="5">
    <source>
        <dbReference type="SAM" id="MobiDB-lite"/>
    </source>
</evidence>
<feature type="region of interest" description="Disordered" evidence="5">
    <location>
        <begin position="2319"/>
        <end position="2340"/>
    </location>
</feature>
<dbReference type="InterPro" id="IPR001452">
    <property type="entry name" value="SH3_domain"/>
</dbReference>
<evidence type="ECO:0000256" key="4">
    <source>
        <dbReference type="SAM" id="Coils"/>
    </source>
</evidence>
<feature type="compositionally biased region" description="Low complexity" evidence="5">
    <location>
        <begin position="2069"/>
        <end position="2092"/>
    </location>
</feature>
<feature type="domain" description="PH" evidence="7">
    <location>
        <begin position="66"/>
        <end position="165"/>
    </location>
</feature>
<keyword evidence="1 3" id="KW-0728">SH3 domain</keyword>
<evidence type="ECO:0000313" key="10">
    <source>
        <dbReference type="Proteomes" id="UP001146793"/>
    </source>
</evidence>
<feature type="domain" description="PH" evidence="7">
    <location>
        <begin position="1137"/>
        <end position="1231"/>
    </location>
</feature>
<evidence type="ECO:0000259" key="7">
    <source>
        <dbReference type="PROSITE" id="PS50003"/>
    </source>
</evidence>
<keyword evidence="2" id="KW-0343">GTPase activation</keyword>
<dbReference type="Gene3D" id="1.10.506.10">
    <property type="entry name" value="GTPase Activation - p120gap, domain 1"/>
    <property type="match status" value="2"/>
</dbReference>
<feature type="compositionally biased region" description="Low complexity" evidence="5">
    <location>
        <begin position="704"/>
        <end position="724"/>
    </location>
</feature>
<dbReference type="InterPro" id="IPR039360">
    <property type="entry name" value="Ras_GTPase"/>
</dbReference>
<dbReference type="Gene3D" id="2.30.29.30">
    <property type="entry name" value="Pleckstrin-homology domain (PH domain)/Phosphotyrosine-binding domain (PTB)"/>
    <property type="match status" value="1"/>
</dbReference>
<dbReference type="SMART" id="SM00326">
    <property type="entry name" value="SH3"/>
    <property type="match status" value="2"/>
</dbReference>
<feature type="region of interest" description="Disordered" evidence="5">
    <location>
        <begin position="2067"/>
        <end position="2093"/>
    </location>
</feature>
<feature type="region of interest" description="Disordered" evidence="5">
    <location>
        <begin position="1803"/>
        <end position="1838"/>
    </location>
</feature>
<dbReference type="PROSITE" id="PS50018">
    <property type="entry name" value="RAS_GTPASE_ACTIV_2"/>
    <property type="match status" value="1"/>
</dbReference>
<evidence type="ECO:0000259" key="6">
    <source>
        <dbReference type="PROSITE" id="PS50002"/>
    </source>
</evidence>
<dbReference type="EMBL" id="JANTQA010000023">
    <property type="protein sequence ID" value="KAJ3444585.1"/>
    <property type="molecule type" value="Genomic_DNA"/>
</dbReference>
<feature type="domain" description="Ras-GAP" evidence="8">
    <location>
        <begin position="2228"/>
        <end position="2441"/>
    </location>
</feature>
<dbReference type="Pfam" id="PF00616">
    <property type="entry name" value="RasGAP"/>
    <property type="match status" value="1"/>
</dbReference>
<dbReference type="InterPro" id="IPR001849">
    <property type="entry name" value="PH_domain"/>
</dbReference>
<protein>
    <submittedName>
        <fullName evidence="9">Ras gtpase-activating protein</fullName>
    </submittedName>
</protein>
<evidence type="ECO:0000256" key="2">
    <source>
        <dbReference type="ARBA" id="ARBA00022468"/>
    </source>
</evidence>
<feature type="region of interest" description="Disordered" evidence="5">
    <location>
        <begin position="662"/>
        <end position="740"/>
    </location>
</feature>
<evidence type="ECO:0000256" key="3">
    <source>
        <dbReference type="PROSITE-ProRule" id="PRU00192"/>
    </source>
</evidence>
<feature type="compositionally biased region" description="Acidic residues" evidence="5">
    <location>
        <begin position="2325"/>
        <end position="2335"/>
    </location>
</feature>
<dbReference type="Pfam" id="PF00169">
    <property type="entry name" value="PH"/>
    <property type="match status" value="1"/>
</dbReference>
<feature type="region of interest" description="Disordered" evidence="5">
    <location>
        <begin position="2164"/>
        <end position="2185"/>
    </location>
</feature>
<dbReference type="InterPro" id="IPR036028">
    <property type="entry name" value="SH3-like_dom_sf"/>
</dbReference>
<name>A0AAV7ZVX3_9EUKA</name>
<dbReference type="PROSITE" id="PS50003">
    <property type="entry name" value="PH_DOMAIN"/>
    <property type="match status" value="3"/>
</dbReference>
<evidence type="ECO:0000313" key="9">
    <source>
        <dbReference type="EMBL" id="KAJ3444585.1"/>
    </source>
</evidence>
<feature type="region of interest" description="Disordered" evidence="5">
    <location>
        <begin position="1411"/>
        <end position="1437"/>
    </location>
</feature>
<dbReference type="GO" id="GO:0005096">
    <property type="term" value="F:GTPase activator activity"/>
    <property type="evidence" value="ECO:0007669"/>
    <property type="project" value="UniProtKB-KW"/>
</dbReference>
<dbReference type="PANTHER" id="PTHR10194">
    <property type="entry name" value="RAS GTPASE-ACTIVATING PROTEINS"/>
    <property type="match status" value="1"/>
</dbReference>
<dbReference type="SMART" id="SM00323">
    <property type="entry name" value="RasGAP"/>
    <property type="match status" value="1"/>
</dbReference>
<organism evidence="9 10">
    <name type="scientific">Anaeramoeba flamelloides</name>
    <dbReference type="NCBI Taxonomy" id="1746091"/>
    <lineage>
        <taxon>Eukaryota</taxon>
        <taxon>Metamonada</taxon>
        <taxon>Anaeramoebidae</taxon>
        <taxon>Anaeramoeba</taxon>
    </lineage>
</organism>
<feature type="domain" description="SH3" evidence="6">
    <location>
        <begin position="589"/>
        <end position="650"/>
    </location>
</feature>
<evidence type="ECO:0000259" key="8">
    <source>
        <dbReference type="PROSITE" id="PS50018"/>
    </source>
</evidence>
<proteinExistence type="predicted"/>
<dbReference type="PANTHER" id="PTHR10194:SF60">
    <property type="entry name" value="RAS GTPASE-ACTIVATING PROTEIN RASKOL"/>
    <property type="match status" value="1"/>
</dbReference>
<dbReference type="Proteomes" id="UP001146793">
    <property type="component" value="Unassembled WGS sequence"/>
</dbReference>